<dbReference type="Gene3D" id="2.20.28.10">
    <property type="match status" value="1"/>
</dbReference>
<dbReference type="InterPro" id="IPR024934">
    <property type="entry name" value="Rubredoxin-like_dom"/>
</dbReference>
<dbReference type="Pfam" id="PF01645">
    <property type="entry name" value="Glu_synthase"/>
    <property type="match status" value="1"/>
</dbReference>
<sequence length="462" mass="50106">MAKYRCNVCGFIYDEEKEGKPFDQLTECPVCGQPTSAFTVYEVVAQSSPAEKKPEKLDYPREFSRTDESCRYMSEIHEMAVRGKSISAAMGTTMPMPAWDDILILGAQLDPMPLDEYAPVDTTTVIGPSARRPLVLENPVYVSHMSFGALSKEAKVSLARGAAMAGSAMCSGEGGILPEERQAAEKYIFEYVANRYSVTPENLKSADAIEIKIGQGTKPGMGGHLPGEKVTQEISRIRNKPMGEDVIAPSRFPGVESKEDLRELIDQLRFASEGRPIGVKIAAGRIERDLAFCVYANPDFITIDGRGGATGSSPKLIRDATSVPTIYALYRARKYLDSIHSDISLIITGGLRVSSDFAKAIAMGADAVAVASGALIAMACQQYRICGTGMCPVGVATQDPALRARLQGDAAALRVANYLRVSLEELKTFARITGHERLHDLSTEDLCTISREISEYTNIAHA</sequence>
<dbReference type="CDD" id="cd00350">
    <property type="entry name" value="rubredoxin_like"/>
    <property type="match status" value="1"/>
</dbReference>
<name>A0A174S4Z4_9FIRM</name>
<dbReference type="GO" id="GO:0016041">
    <property type="term" value="F:glutamate synthase (ferredoxin) activity"/>
    <property type="evidence" value="ECO:0007669"/>
    <property type="project" value="UniProtKB-EC"/>
</dbReference>
<dbReference type="InterPro" id="IPR043578">
    <property type="entry name" value="GltB_archl_type"/>
</dbReference>
<dbReference type="InterPro" id="IPR013785">
    <property type="entry name" value="Aldolase_TIM"/>
</dbReference>
<reference evidence="6 8" key="2">
    <citation type="submission" date="2018-08" db="EMBL/GenBank/DDBJ databases">
        <title>A genome reference for cultivated species of the human gut microbiota.</title>
        <authorList>
            <person name="Zou Y."/>
            <person name="Xue W."/>
            <person name="Luo G."/>
        </authorList>
    </citation>
    <scope>NUCLEOTIDE SEQUENCE [LARGE SCALE GENOMIC DNA]</scope>
    <source>
        <strain evidence="6 8">TF05-12AC</strain>
    </source>
</reference>
<dbReference type="EC" id="1.4.7.1" evidence="5"/>
<feature type="domain" description="Rubredoxin-like" evidence="4">
    <location>
        <begin position="1"/>
        <end position="41"/>
    </location>
</feature>
<evidence type="ECO:0000256" key="2">
    <source>
        <dbReference type="ARBA" id="ARBA00023002"/>
    </source>
</evidence>
<reference evidence="5 7" key="1">
    <citation type="submission" date="2015-09" db="EMBL/GenBank/DDBJ databases">
        <authorList>
            <consortium name="Pathogen Informatics"/>
        </authorList>
    </citation>
    <scope>NUCLEOTIDE SEQUENCE [LARGE SCALE GENOMIC DNA]</scope>
    <source>
        <strain evidence="5 7">2789STDY5834939</strain>
    </source>
</reference>
<dbReference type="PANTHER" id="PTHR43819">
    <property type="entry name" value="ARCHAEAL-TYPE GLUTAMATE SYNTHASE [NADPH]"/>
    <property type="match status" value="1"/>
</dbReference>
<dbReference type="SUPFAM" id="SSF51395">
    <property type="entry name" value="FMN-linked oxidoreductases"/>
    <property type="match status" value="1"/>
</dbReference>
<dbReference type="CDD" id="cd02808">
    <property type="entry name" value="GltS_FMN"/>
    <property type="match status" value="1"/>
</dbReference>
<evidence type="ECO:0000313" key="8">
    <source>
        <dbReference type="Proteomes" id="UP000260828"/>
    </source>
</evidence>
<protein>
    <submittedName>
        <fullName evidence="6">FMN-binding glutamate synthase family protein</fullName>
    </submittedName>
    <submittedName>
        <fullName evidence="5">Ferredoxin-dependent glutamate synthase 1</fullName>
        <ecNumber evidence="5">1.4.7.1</ecNumber>
    </submittedName>
</protein>
<accession>A0A174S4Z4</accession>
<dbReference type="AlphaFoldDB" id="A0A174S4Z4"/>
<proteinExistence type="inferred from homology"/>
<gene>
    <name evidence="5" type="primary">gltB_1</name>
    <name evidence="6" type="ORF">DXC40_11580</name>
    <name evidence="5" type="ORF">ERS852551_02306</name>
</gene>
<dbReference type="Proteomes" id="UP000260828">
    <property type="component" value="Unassembled WGS sequence"/>
</dbReference>
<evidence type="ECO:0000313" key="6">
    <source>
        <dbReference type="EMBL" id="RGE66881.1"/>
    </source>
</evidence>
<dbReference type="PANTHER" id="PTHR43819:SF1">
    <property type="entry name" value="ARCHAEAL-TYPE GLUTAMATE SYNTHASE [NADPH]"/>
    <property type="match status" value="1"/>
</dbReference>
<dbReference type="OrthoDB" id="9758182at2"/>
<dbReference type="GO" id="GO:0005506">
    <property type="term" value="F:iron ion binding"/>
    <property type="evidence" value="ECO:0007669"/>
    <property type="project" value="InterPro"/>
</dbReference>
<dbReference type="EMBL" id="QVME01000006">
    <property type="protein sequence ID" value="RGE66881.1"/>
    <property type="molecule type" value="Genomic_DNA"/>
</dbReference>
<evidence type="ECO:0000313" key="5">
    <source>
        <dbReference type="EMBL" id="CUP89479.1"/>
    </source>
</evidence>
<dbReference type="Gene3D" id="3.20.20.70">
    <property type="entry name" value="Aldolase class I"/>
    <property type="match status" value="1"/>
</dbReference>
<dbReference type="SUPFAM" id="SSF57802">
    <property type="entry name" value="Rubredoxin-like"/>
    <property type="match status" value="1"/>
</dbReference>
<comment type="similarity">
    <text evidence="1 3">Belongs to the glutamate synthase family.</text>
</comment>
<dbReference type="InterPro" id="IPR002932">
    <property type="entry name" value="Glu_synthdom"/>
</dbReference>
<evidence type="ECO:0000313" key="7">
    <source>
        <dbReference type="Proteomes" id="UP000095765"/>
    </source>
</evidence>
<dbReference type="GO" id="GO:0006537">
    <property type="term" value="P:glutamate biosynthetic process"/>
    <property type="evidence" value="ECO:0007669"/>
    <property type="project" value="InterPro"/>
</dbReference>
<evidence type="ECO:0000256" key="3">
    <source>
        <dbReference type="PIRNR" id="PIRNR006429"/>
    </source>
</evidence>
<dbReference type="RefSeq" id="WP_055245429.1">
    <property type="nucleotide sequence ID" value="NZ_CABIWA010000005.1"/>
</dbReference>
<dbReference type="EMBL" id="CZBE01000015">
    <property type="protein sequence ID" value="CUP89479.1"/>
    <property type="molecule type" value="Genomic_DNA"/>
</dbReference>
<organism evidence="5 7">
    <name type="scientific">Anaerotruncus colihominis</name>
    <dbReference type="NCBI Taxonomy" id="169435"/>
    <lineage>
        <taxon>Bacteria</taxon>
        <taxon>Bacillati</taxon>
        <taxon>Bacillota</taxon>
        <taxon>Clostridia</taxon>
        <taxon>Eubacteriales</taxon>
        <taxon>Oscillospiraceae</taxon>
        <taxon>Anaerotruncus</taxon>
    </lineage>
</organism>
<dbReference type="PROSITE" id="PS50903">
    <property type="entry name" value="RUBREDOXIN_LIKE"/>
    <property type="match status" value="1"/>
</dbReference>
<evidence type="ECO:0000259" key="4">
    <source>
        <dbReference type="PROSITE" id="PS50903"/>
    </source>
</evidence>
<keyword evidence="2 5" id="KW-0560">Oxidoreductase</keyword>
<dbReference type="Proteomes" id="UP000095765">
    <property type="component" value="Unassembled WGS sequence"/>
</dbReference>
<dbReference type="PIRSF" id="PIRSF006429">
    <property type="entry name" value="GOGAT_lg_2"/>
    <property type="match status" value="1"/>
</dbReference>
<dbReference type="InterPro" id="IPR024188">
    <property type="entry name" value="GltB"/>
</dbReference>
<evidence type="ECO:0000256" key="1">
    <source>
        <dbReference type="ARBA" id="ARBA00009716"/>
    </source>
</evidence>
<dbReference type="PIRSF" id="PIRSF500061">
    <property type="entry name" value="GOGAT_lg2_archl"/>
    <property type="match status" value="1"/>
</dbReference>